<dbReference type="PANTHER" id="PTHR43861">
    <property type="entry name" value="TRANS-ACONITATE 2-METHYLTRANSFERASE-RELATED"/>
    <property type="match status" value="1"/>
</dbReference>
<dbReference type="OrthoDB" id="101857at2"/>
<dbReference type="EMBL" id="PDOB01000019">
    <property type="protein sequence ID" value="PIL39396.1"/>
    <property type="molecule type" value="Genomic_DNA"/>
</dbReference>
<evidence type="ECO:0000313" key="1">
    <source>
        <dbReference type="EMBL" id="PIL39396.1"/>
    </source>
</evidence>
<evidence type="ECO:0000313" key="2">
    <source>
        <dbReference type="Proteomes" id="UP000228593"/>
    </source>
</evidence>
<dbReference type="Proteomes" id="UP000228593">
    <property type="component" value="Unassembled WGS sequence"/>
</dbReference>
<accession>A0A2G8T036</accession>
<dbReference type="CDD" id="cd02440">
    <property type="entry name" value="AdoMet_MTases"/>
    <property type="match status" value="1"/>
</dbReference>
<evidence type="ECO:0008006" key="3">
    <source>
        <dbReference type="Google" id="ProtNLM"/>
    </source>
</evidence>
<dbReference type="InterPro" id="IPR029063">
    <property type="entry name" value="SAM-dependent_MTases_sf"/>
</dbReference>
<reference evidence="1 2" key="1">
    <citation type="submission" date="2017-10" db="EMBL/GenBank/DDBJ databases">
        <title>Massilia psychrophilum sp. nov., a novel purple-pigmented bacterium isolated from Tianshan glacier, Xinjiang Municipality, China.</title>
        <authorList>
            <person name="Wang H."/>
        </authorList>
    </citation>
    <scope>NUCLEOTIDE SEQUENCE [LARGE SCALE GENOMIC DNA]</scope>
    <source>
        <strain evidence="1 2">JCM 30813</strain>
    </source>
</reference>
<protein>
    <recommendedName>
        <fullName evidence="3">Methyltransferase type 11</fullName>
    </recommendedName>
</protein>
<gene>
    <name evidence="1" type="ORF">CR103_13010</name>
</gene>
<sequence length="230" mass="25740">MTNAEDSMNRTAAYTTARPDVVEMVPTAAMRILDVGCSNGMLGQGLRSMRKGRTVFGVEIDHEFAREAGTKLDGVVCADVNVLDWKTVVPGTQFDCIVFADVLEHLTDPSRHLTEARQRLAPGGCLVISLPNIRHISSLYSIFLRGTFPARDRGIFDRTHVRWFTIGDTKSLVSDLGMSVDCVSYILRMGDVGGGRWNRLVNRLPQAVQRWFLFREFLTYQFCIRATSCS</sequence>
<proteinExistence type="predicted"/>
<dbReference type="Pfam" id="PF13489">
    <property type="entry name" value="Methyltransf_23"/>
    <property type="match status" value="1"/>
</dbReference>
<organism evidence="1 2">
    <name type="scientific">Massilia psychrophila</name>
    <dbReference type="NCBI Taxonomy" id="1603353"/>
    <lineage>
        <taxon>Bacteria</taxon>
        <taxon>Pseudomonadati</taxon>
        <taxon>Pseudomonadota</taxon>
        <taxon>Betaproteobacteria</taxon>
        <taxon>Burkholderiales</taxon>
        <taxon>Oxalobacteraceae</taxon>
        <taxon>Telluria group</taxon>
        <taxon>Massilia</taxon>
    </lineage>
</organism>
<dbReference type="SUPFAM" id="SSF53335">
    <property type="entry name" value="S-adenosyl-L-methionine-dependent methyltransferases"/>
    <property type="match status" value="1"/>
</dbReference>
<dbReference type="AlphaFoldDB" id="A0A2G8T036"/>
<keyword evidence="2" id="KW-1185">Reference proteome</keyword>
<name>A0A2G8T036_9BURK</name>
<dbReference type="Gene3D" id="3.40.50.150">
    <property type="entry name" value="Vaccinia Virus protein VP39"/>
    <property type="match status" value="1"/>
</dbReference>
<comment type="caution">
    <text evidence="1">The sequence shown here is derived from an EMBL/GenBank/DDBJ whole genome shotgun (WGS) entry which is preliminary data.</text>
</comment>